<evidence type="ECO:0000313" key="2">
    <source>
        <dbReference type="Proteomes" id="UP000600946"/>
    </source>
</evidence>
<dbReference type="GeneID" id="96294472"/>
<reference evidence="2" key="1">
    <citation type="journal article" date="2019" name="Int. J. Syst. Evol. Microbiol.">
        <title>The Global Catalogue of Microorganisms (GCM) 10K type strain sequencing project: providing services to taxonomists for standard genome sequencing and annotation.</title>
        <authorList>
            <consortium name="The Broad Institute Genomics Platform"/>
            <consortium name="The Broad Institute Genome Sequencing Center for Infectious Disease"/>
            <person name="Wu L."/>
            <person name="Ma J."/>
        </authorList>
    </citation>
    <scope>NUCLEOTIDE SEQUENCE [LARGE SCALE GENOMIC DNA]</scope>
    <source>
        <strain evidence="2">JCM 4594</strain>
    </source>
</reference>
<dbReference type="EMBL" id="BMUU01000015">
    <property type="protein sequence ID" value="GGY61885.1"/>
    <property type="molecule type" value="Genomic_DNA"/>
</dbReference>
<dbReference type="Proteomes" id="UP000600946">
    <property type="component" value="Unassembled WGS sequence"/>
</dbReference>
<evidence type="ECO:0000313" key="1">
    <source>
        <dbReference type="EMBL" id="GGY61885.1"/>
    </source>
</evidence>
<dbReference type="RefSeq" id="WP_190029014.1">
    <property type="nucleotide sequence ID" value="NZ_BMUU01000015.1"/>
</dbReference>
<keyword evidence="2" id="KW-1185">Reference proteome</keyword>
<organism evidence="1 2">
    <name type="scientific">Streptomyces xanthochromogenes</name>
    <dbReference type="NCBI Taxonomy" id="67384"/>
    <lineage>
        <taxon>Bacteria</taxon>
        <taxon>Bacillati</taxon>
        <taxon>Actinomycetota</taxon>
        <taxon>Actinomycetes</taxon>
        <taxon>Kitasatosporales</taxon>
        <taxon>Streptomycetaceae</taxon>
        <taxon>Streptomyces</taxon>
    </lineage>
</organism>
<gene>
    <name evidence="1" type="ORF">GCM10010326_65930</name>
</gene>
<sequence length="331" mass="35054">MTESGTLESPPDVSCSFKAVGLPARRDGSLHAKPGDTVEFLLTVTNNSATEQPQLVLAVGGNTSYEDPTDFTVNGEKREELAPGTFGTGNRVNYGIPYTNGAPLAPGETITIRFSRRISTTPKESAICHVGVRSINTSVLTRILVQSVIDTHYAGLDLALTGPGTASAGEQAALRLDITNTDSLNTDNDHTEGQSLRVVVFADSRITGVSGEIPNEGTKTEVKRAALRKIKVPGAWSSTAGLKKLAVGATHSVDITLTVTTEPSLLADTSPATIEVWIGNFDKVGVWELLGSKATRDGLVKMQQANPEQFWSTQYQLAVPAPSSAQDVPQP</sequence>
<comment type="caution">
    <text evidence="1">The sequence shown here is derived from an EMBL/GenBank/DDBJ whole genome shotgun (WGS) entry which is preliminary data.</text>
</comment>
<evidence type="ECO:0008006" key="3">
    <source>
        <dbReference type="Google" id="ProtNLM"/>
    </source>
</evidence>
<accession>A0ABQ3AQ68</accession>
<name>A0ABQ3AQ68_9ACTN</name>
<proteinExistence type="predicted"/>
<protein>
    <recommendedName>
        <fullName evidence="3">DUF11 domain-containing protein</fullName>
    </recommendedName>
</protein>